<evidence type="ECO:0000256" key="5">
    <source>
        <dbReference type="PROSITE-ProRule" id="PRU00289"/>
    </source>
</evidence>
<feature type="compositionally biased region" description="Low complexity" evidence="6">
    <location>
        <begin position="191"/>
        <end position="205"/>
    </location>
</feature>
<dbReference type="Pfam" id="PF09397">
    <property type="entry name" value="FtsK_gamma"/>
    <property type="match status" value="1"/>
</dbReference>
<comment type="similarity">
    <text evidence="1">Belongs to the FtsK/SpoIIIE/SftA family.</text>
</comment>
<accession>A0A1F5F6G1</accession>
<dbReference type="InterPro" id="IPR050206">
    <property type="entry name" value="FtsK/SpoIIIE/SftA"/>
</dbReference>
<proteinExistence type="inferred from homology"/>
<dbReference type="SMART" id="SM00382">
    <property type="entry name" value="AAA"/>
    <property type="match status" value="1"/>
</dbReference>
<reference evidence="9 10" key="1">
    <citation type="journal article" date="2016" name="Nat. Commun.">
        <title>Thousands of microbial genomes shed light on interconnected biogeochemical processes in an aquifer system.</title>
        <authorList>
            <person name="Anantharaman K."/>
            <person name="Brown C.T."/>
            <person name="Hug L.A."/>
            <person name="Sharon I."/>
            <person name="Castelle C.J."/>
            <person name="Probst A.J."/>
            <person name="Thomas B.C."/>
            <person name="Singh A."/>
            <person name="Wilkins M.J."/>
            <person name="Karaoz U."/>
            <person name="Brodie E.L."/>
            <person name="Williams K.H."/>
            <person name="Hubbard S.S."/>
            <person name="Banfield J.F."/>
        </authorList>
    </citation>
    <scope>NUCLEOTIDE SEQUENCE [LARGE SCALE GENOMIC DNA]</scope>
</reference>
<dbReference type="InterPro" id="IPR027417">
    <property type="entry name" value="P-loop_NTPase"/>
</dbReference>
<dbReference type="InterPro" id="IPR002543">
    <property type="entry name" value="FtsK_dom"/>
</dbReference>
<dbReference type="Pfam" id="PF17854">
    <property type="entry name" value="FtsK_alpha"/>
    <property type="match status" value="1"/>
</dbReference>
<evidence type="ECO:0000256" key="7">
    <source>
        <dbReference type="SAM" id="Phobius"/>
    </source>
</evidence>
<dbReference type="PROSITE" id="PS50901">
    <property type="entry name" value="FTSK"/>
    <property type="match status" value="1"/>
</dbReference>
<feature type="transmembrane region" description="Helical" evidence="7">
    <location>
        <begin position="52"/>
        <end position="76"/>
    </location>
</feature>
<dbReference type="PANTHER" id="PTHR22683:SF41">
    <property type="entry name" value="DNA TRANSLOCASE FTSK"/>
    <property type="match status" value="1"/>
</dbReference>
<evidence type="ECO:0000256" key="4">
    <source>
        <dbReference type="ARBA" id="ARBA00023125"/>
    </source>
</evidence>
<dbReference type="InterPro" id="IPR036390">
    <property type="entry name" value="WH_DNA-bd_sf"/>
</dbReference>
<dbReference type="InterPro" id="IPR041027">
    <property type="entry name" value="FtsK_alpha"/>
</dbReference>
<feature type="domain" description="FtsK" evidence="8">
    <location>
        <begin position="366"/>
        <end position="553"/>
    </location>
</feature>
<name>A0A1F5F6G1_9BACT</name>
<feature type="transmembrane region" description="Helical" evidence="7">
    <location>
        <begin position="118"/>
        <end position="141"/>
    </location>
</feature>
<dbReference type="EMBL" id="MFAK01000013">
    <property type="protein sequence ID" value="OGD75200.1"/>
    <property type="molecule type" value="Genomic_DNA"/>
</dbReference>
<keyword evidence="4" id="KW-0238">DNA-binding</keyword>
<evidence type="ECO:0000259" key="8">
    <source>
        <dbReference type="PROSITE" id="PS50901"/>
    </source>
</evidence>
<sequence length="707" mass="76722">MSHRRGRRKKPFKLKLRKEIVYSIVSILFILLSILIMLSFTRSGPLLTQVYLVVYTAFGWTMLILPFLLLSVGLMMTTLKWAIASPSLLLGGTLLFLGTLGLTGAGELGTQANEALSALFTSVGASIIFFAIMTIGLIVLTNTPIEDFFLVIAGFFRLVGRGVSALFSRKSAVKQTSFDKNMTTKINLPESNKPAKSSDSASSAPTKEAPPDLEFASSLSPAKEGTPEIWKYPPLSLLSGEKGTKADRGNVQENADIIESTLESFNIRAKVIEVNGGPAITQYAIKIAEGTKLSKVKALQTDLALALAAPTGQIRIEAPIPGRNLVGIEIPNRSPEYVTLAEIMHHPDMKKEKSRLAVGLGLGVSGTPAIADIKKMPHILVAGSTGSGKSVCINTIITTLLFRNSPQELRFIMVDPKRVELTGYNGIPHLLTPVIVDAERVISALNWATKEMDKRYKIFAEVGVRNIEEYNEASGFTAMEYIVIVIDELADIMLTAPTKVEDLIVRLAQMARATGLHLVIATQRPSVNVITGLIKANIPTRIAFNVTSMIDSRVIIDQPGAEKLLGRGDMLYVPPDRPLPTRIQGTFVTNTEIKGLIEYLKATTQKPVQYETDVTEKYLKGEETVAGGSGDERDAEFDDAVNVVIAAGKASTSYLQRKMSLGYNKAARIMDQLEKAGVVGQAEGVKPRSVLITSLAELKARESTPQP</sequence>
<feature type="binding site" evidence="5">
    <location>
        <begin position="383"/>
        <end position="390"/>
    </location>
    <ligand>
        <name>ATP</name>
        <dbReference type="ChEBI" id="CHEBI:30616"/>
    </ligand>
</feature>
<dbReference type="GO" id="GO:0005524">
    <property type="term" value="F:ATP binding"/>
    <property type="evidence" value="ECO:0007669"/>
    <property type="project" value="UniProtKB-UniRule"/>
</dbReference>
<organism evidence="9 10">
    <name type="scientific">Candidatus Collierbacteria bacterium RIFOXYA2_FULL_46_10</name>
    <dbReference type="NCBI Taxonomy" id="1817726"/>
    <lineage>
        <taxon>Bacteria</taxon>
        <taxon>Candidatus Collieribacteriota</taxon>
    </lineage>
</organism>
<evidence type="ECO:0000313" key="10">
    <source>
        <dbReference type="Proteomes" id="UP000176191"/>
    </source>
</evidence>
<keyword evidence="3 5" id="KW-0067">ATP-binding</keyword>
<evidence type="ECO:0000256" key="6">
    <source>
        <dbReference type="SAM" id="MobiDB-lite"/>
    </source>
</evidence>
<gene>
    <name evidence="9" type="ORF">A2228_02950</name>
</gene>
<keyword evidence="7" id="KW-1133">Transmembrane helix</keyword>
<dbReference type="SUPFAM" id="SSF46785">
    <property type="entry name" value="Winged helix' DNA-binding domain"/>
    <property type="match status" value="1"/>
</dbReference>
<dbReference type="Pfam" id="PF01580">
    <property type="entry name" value="FtsK_SpoIIIE"/>
    <property type="match status" value="1"/>
</dbReference>
<feature type="region of interest" description="Disordered" evidence="6">
    <location>
        <begin position="183"/>
        <end position="227"/>
    </location>
</feature>
<evidence type="ECO:0000313" key="9">
    <source>
        <dbReference type="EMBL" id="OGD75200.1"/>
    </source>
</evidence>
<dbReference type="InterPro" id="IPR018541">
    <property type="entry name" value="Ftsk_gamma"/>
</dbReference>
<dbReference type="Proteomes" id="UP000176191">
    <property type="component" value="Unassembled WGS sequence"/>
</dbReference>
<comment type="caution">
    <text evidence="9">The sequence shown here is derived from an EMBL/GenBank/DDBJ whole genome shotgun (WGS) entry which is preliminary data.</text>
</comment>
<feature type="transmembrane region" description="Helical" evidence="7">
    <location>
        <begin position="20"/>
        <end position="40"/>
    </location>
</feature>
<dbReference type="InterPro" id="IPR003593">
    <property type="entry name" value="AAA+_ATPase"/>
</dbReference>
<keyword evidence="7" id="KW-0812">Transmembrane</keyword>
<dbReference type="Gene3D" id="1.10.10.10">
    <property type="entry name" value="Winged helix-like DNA-binding domain superfamily/Winged helix DNA-binding domain"/>
    <property type="match status" value="1"/>
</dbReference>
<dbReference type="GO" id="GO:0003677">
    <property type="term" value="F:DNA binding"/>
    <property type="evidence" value="ECO:0007669"/>
    <property type="project" value="UniProtKB-KW"/>
</dbReference>
<protein>
    <recommendedName>
        <fullName evidence="8">FtsK domain-containing protein</fullName>
    </recommendedName>
</protein>
<dbReference type="SMART" id="SM00843">
    <property type="entry name" value="Ftsk_gamma"/>
    <property type="match status" value="1"/>
</dbReference>
<dbReference type="AlphaFoldDB" id="A0A1F5F6G1"/>
<feature type="transmembrane region" description="Helical" evidence="7">
    <location>
        <begin position="88"/>
        <end position="106"/>
    </location>
</feature>
<evidence type="ECO:0000256" key="3">
    <source>
        <dbReference type="ARBA" id="ARBA00022840"/>
    </source>
</evidence>
<dbReference type="InterPro" id="IPR036388">
    <property type="entry name" value="WH-like_DNA-bd_sf"/>
</dbReference>
<evidence type="ECO:0000256" key="1">
    <source>
        <dbReference type="ARBA" id="ARBA00006474"/>
    </source>
</evidence>
<dbReference type="Gene3D" id="3.30.980.40">
    <property type="match status" value="1"/>
</dbReference>
<dbReference type="PANTHER" id="PTHR22683">
    <property type="entry name" value="SPORULATION PROTEIN RELATED"/>
    <property type="match status" value="1"/>
</dbReference>
<dbReference type="SUPFAM" id="SSF52540">
    <property type="entry name" value="P-loop containing nucleoside triphosphate hydrolases"/>
    <property type="match status" value="1"/>
</dbReference>
<feature type="transmembrane region" description="Helical" evidence="7">
    <location>
        <begin position="148"/>
        <end position="167"/>
    </location>
</feature>
<dbReference type="Gene3D" id="3.40.50.300">
    <property type="entry name" value="P-loop containing nucleotide triphosphate hydrolases"/>
    <property type="match status" value="1"/>
</dbReference>
<evidence type="ECO:0000256" key="2">
    <source>
        <dbReference type="ARBA" id="ARBA00022741"/>
    </source>
</evidence>
<keyword evidence="2 5" id="KW-0547">Nucleotide-binding</keyword>
<keyword evidence="7" id="KW-0472">Membrane</keyword>
<dbReference type="CDD" id="cd01127">
    <property type="entry name" value="TrwB_TraG_TraD_VirD4"/>
    <property type="match status" value="1"/>
</dbReference>